<feature type="transmembrane region" description="Helical" evidence="11">
    <location>
        <begin position="123"/>
        <end position="147"/>
    </location>
</feature>
<evidence type="ECO:0000256" key="10">
    <source>
        <dbReference type="ARBA" id="ARBA00023224"/>
    </source>
</evidence>
<evidence type="ECO:0000259" key="12">
    <source>
        <dbReference type="PROSITE" id="PS50262"/>
    </source>
</evidence>
<comment type="subcellular location">
    <subcellularLocation>
        <location evidence="1">Membrane</location>
        <topology evidence="1">Multi-pass membrane protein</topology>
    </subcellularLocation>
</comment>
<dbReference type="PROSITE" id="PS50262">
    <property type="entry name" value="G_PROTEIN_RECEP_F1_2"/>
    <property type="match status" value="1"/>
</dbReference>
<dbReference type="GO" id="GO:0005886">
    <property type="term" value="C:plasma membrane"/>
    <property type="evidence" value="ECO:0007669"/>
    <property type="project" value="UniProtKB-ARBA"/>
</dbReference>
<comment type="similarity">
    <text evidence="2">Belongs to the heparin-binding growth factors family.</text>
</comment>
<dbReference type="InterPro" id="IPR017452">
    <property type="entry name" value="GPCR_Rhodpsn_7TM"/>
</dbReference>
<keyword evidence="9 13" id="KW-0675">Receptor</keyword>
<dbReference type="GO" id="GO:0004984">
    <property type="term" value="F:olfactory receptor activity"/>
    <property type="evidence" value="ECO:0007669"/>
    <property type="project" value="InterPro"/>
</dbReference>
<feature type="transmembrane region" description="Helical" evidence="11">
    <location>
        <begin position="178"/>
        <end position="208"/>
    </location>
</feature>
<evidence type="ECO:0000256" key="3">
    <source>
        <dbReference type="ARBA" id="ARBA00010663"/>
    </source>
</evidence>
<keyword evidence="8" id="KW-1015">Disulfide bond</keyword>
<keyword evidence="10" id="KW-0807">Transducer</keyword>
<proteinExistence type="inferred from homology"/>
<organism evidence="13 14">
    <name type="scientific">Heterocephalus glaber</name>
    <name type="common">Naked mole rat</name>
    <dbReference type="NCBI Taxonomy" id="10181"/>
    <lineage>
        <taxon>Eukaryota</taxon>
        <taxon>Metazoa</taxon>
        <taxon>Chordata</taxon>
        <taxon>Craniata</taxon>
        <taxon>Vertebrata</taxon>
        <taxon>Euteleostomi</taxon>
        <taxon>Mammalia</taxon>
        <taxon>Eutheria</taxon>
        <taxon>Euarchontoglires</taxon>
        <taxon>Glires</taxon>
        <taxon>Rodentia</taxon>
        <taxon>Hystricomorpha</taxon>
        <taxon>Bathyergidae</taxon>
        <taxon>Heterocephalus</taxon>
    </lineage>
</organism>
<dbReference type="Gene3D" id="2.80.10.50">
    <property type="match status" value="1"/>
</dbReference>
<evidence type="ECO:0000256" key="6">
    <source>
        <dbReference type="ARBA" id="ARBA00023040"/>
    </source>
</evidence>
<feature type="transmembrane region" description="Helical" evidence="11">
    <location>
        <begin position="9"/>
        <end position="34"/>
    </location>
</feature>
<evidence type="ECO:0000313" key="14">
    <source>
        <dbReference type="Proteomes" id="UP000006813"/>
    </source>
</evidence>
<dbReference type="SUPFAM" id="SSF50353">
    <property type="entry name" value="Cytokine"/>
    <property type="match status" value="1"/>
</dbReference>
<dbReference type="Pfam" id="PF00167">
    <property type="entry name" value="FGF"/>
    <property type="match status" value="1"/>
</dbReference>
<dbReference type="PRINTS" id="PR00245">
    <property type="entry name" value="OLFACTORYR"/>
</dbReference>
<evidence type="ECO:0000256" key="1">
    <source>
        <dbReference type="ARBA" id="ARBA00004141"/>
    </source>
</evidence>
<evidence type="ECO:0000256" key="4">
    <source>
        <dbReference type="ARBA" id="ARBA00022692"/>
    </source>
</evidence>
<keyword evidence="6" id="KW-0297">G-protein coupled receptor</keyword>
<dbReference type="InterPro" id="IPR008996">
    <property type="entry name" value="IL1/FGF"/>
</dbReference>
<dbReference type="InterPro" id="IPR002209">
    <property type="entry name" value="Fibroblast_GF_fam"/>
</dbReference>
<accession>G5B1V5</accession>
<keyword evidence="5 11" id="KW-1133">Transmembrane helix</keyword>
<dbReference type="InterPro" id="IPR000725">
    <property type="entry name" value="Olfact_rcpt"/>
</dbReference>
<feature type="transmembrane region" description="Helical" evidence="11">
    <location>
        <begin position="40"/>
        <end position="59"/>
    </location>
</feature>
<evidence type="ECO:0000256" key="11">
    <source>
        <dbReference type="SAM" id="Phobius"/>
    </source>
</evidence>
<evidence type="ECO:0000313" key="13">
    <source>
        <dbReference type="EMBL" id="EHB03266.1"/>
    </source>
</evidence>
<keyword evidence="4 11" id="KW-0812">Transmembrane</keyword>
<dbReference type="PRINTS" id="PR00237">
    <property type="entry name" value="GPCRRHODOPSN"/>
</dbReference>
<evidence type="ECO:0000256" key="8">
    <source>
        <dbReference type="ARBA" id="ARBA00023157"/>
    </source>
</evidence>
<dbReference type="PANTHER" id="PTHR48002">
    <property type="entry name" value="OLFACTORY RECEPTOR"/>
    <property type="match status" value="1"/>
</dbReference>
<evidence type="ECO:0000256" key="7">
    <source>
        <dbReference type="ARBA" id="ARBA00023136"/>
    </source>
</evidence>
<dbReference type="AlphaFoldDB" id="G5B1V5"/>
<comment type="similarity">
    <text evidence="3">Belongs to the G-protein coupled receptor 1 family.</text>
</comment>
<sequence>MENPKIQKIIFAGFSLIYIISMVGNLLIFITIIANPPRRSPMYFFLAHLSFMDACYSLVSNPKLIIDSLHENKTIMFNSCMTQVFPEHFIGGAEVIQLMVRAYDCYVALCRPLHYPVIMNWRVCSLLVGVSWVGGFLHGTIQILFILPLPFCGPNVIDHFMCDLIPLLNLACTDTHTLGFFVAVNSGFICLLNFLLLLVSYMAILFSLKIHSVEGRQKALSTCVQVLAAKENVDFLIHVESQTLAKDDVSRLKQLRFYQLYSWTSGKHIQVLGHRISAPVPRGEDGDKYAQLLVETDTFGSQVRIKAKETEFYLCMNRKGKLVGSPMCYPKGQAELQKPFKYAAVTKRSQRIRRTHPG</sequence>
<dbReference type="InterPro" id="IPR050427">
    <property type="entry name" value="Olfactory_Receptors"/>
</dbReference>
<dbReference type="EMBL" id="JH168045">
    <property type="protein sequence ID" value="EHB03266.1"/>
    <property type="molecule type" value="Genomic_DNA"/>
</dbReference>
<evidence type="ECO:0000256" key="5">
    <source>
        <dbReference type="ARBA" id="ARBA00022989"/>
    </source>
</evidence>
<dbReference type="GO" id="GO:0004930">
    <property type="term" value="F:G protein-coupled receptor activity"/>
    <property type="evidence" value="ECO:0007669"/>
    <property type="project" value="UniProtKB-KW"/>
</dbReference>
<dbReference type="InterPro" id="IPR000276">
    <property type="entry name" value="GPCR_Rhodpsn"/>
</dbReference>
<dbReference type="Proteomes" id="UP000006813">
    <property type="component" value="Unassembled WGS sequence"/>
</dbReference>
<dbReference type="InParanoid" id="G5B1V5"/>
<name>G5B1V5_HETGA</name>
<dbReference type="FunFam" id="1.20.1070.10:FF:000012">
    <property type="entry name" value="Olfactory receptor"/>
    <property type="match status" value="1"/>
</dbReference>
<keyword evidence="7 11" id="KW-0472">Membrane</keyword>
<dbReference type="SUPFAM" id="SSF81321">
    <property type="entry name" value="Family A G protein-coupled receptor-like"/>
    <property type="match status" value="1"/>
</dbReference>
<gene>
    <name evidence="13" type="ORF">GW7_21140</name>
</gene>
<protein>
    <submittedName>
        <fullName evidence="13">Olfactory receptor 4C13</fullName>
    </submittedName>
</protein>
<evidence type="ECO:0000256" key="9">
    <source>
        <dbReference type="ARBA" id="ARBA00023170"/>
    </source>
</evidence>
<dbReference type="Gene3D" id="1.20.1070.10">
    <property type="entry name" value="Rhodopsin 7-helix transmembrane proteins"/>
    <property type="match status" value="1"/>
</dbReference>
<evidence type="ECO:0000256" key="2">
    <source>
        <dbReference type="ARBA" id="ARBA00007936"/>
    </source>
</evidence>
<dbReference type="Pfam" id="PF13853">
    <property type="entry name" value="7tm_4"/>
    <property type="match status" value="1"/>
</dbReference>
<feature type="domain" description="G-protein coupled receptors family 1 profile" evidence="12">
    <location>
        <begin position="24"/>
        <end position="229"/>
    </location>
</feature>
<reference evidence="13 14" key="1">
    <citation type="journal article" date="2011" name="Nature">
        <title>Genome sequencing reveals insights into physiology and longevity of the naked mole rat.</title>
        <authorList>
            <person name="Kim E.B."/>
            <person name="Fang X."/>
            <person name="Fushan A.A."/>
            <person name="Huang Z."/>
            <person name="Lobanov A.V."/>
            <person name="Han L."/>
            <person name="Marino S.M."/>
            <person name="Sun X."/>
            <person name="Turanov A.A."/>
            <person name="Yang P."/>
            <person name="Yim S.H."/>
            <person name="Zhao X."/>
            <person name="Kasaikina M.V."/>
            <person name="Stoletzki N."/>
            <person name="Peng C."/>
            <person name="Polak P."/>
            <person name="Xiong Z."/>
            <person name="Kiezun A."/>
            <person name="Zhu Y."/>
            <person name="Chen Y."/>
            <person name="Kryukov G.V."/>
            <person name="Zhang Q."/>
            <person name="Peshkin L."/>
            <person name="Yang L."/>
            <person name="Bronson R.T."/>
            <person name="Buffenstein R."/>
            <person name="Wang B."/>
            <person name="Han C."/>
            <person name="Li Q."/>
            <person name="Chen L."/>
            <person name="Zhao W."/>
            <person name="Sunyaev S.R."/>
            <person name="Park T.J."/>
            <person name="Zhang G."/>
            <person name="Wang J."/>
            <person name="Gladyshev V.N."/>
        </authorList>
    </citation>
    <scope>NUCLEOTIDE SEQUENCE [LARGE SCALE GENOMIC DNA]</scope>
</reference>
<dbReference type="GO" id="GO:0008083">
    <property type="term" value="F:growth factor activity"/>
    <property type="evidence" value="ECO:0007669"/>
    <property type="project" value="InterPro"/>
</dbReference>